<evidence type="ECO:0000313" key="1">
    <source>
        <dbReference type="EMBL" id="KIM48001.1"/>
    </source>
</evidence>
<evidence type="ECO:0000313" key="2">
    <source>
        <dbReference type="Proteomes" id="UP000053424"/>
    </source>
</evidence>
<dbReference type="AlphaFoldDB" id="A0A0C3CVW8"/>
<dbReference type="HOGENOM" id="CLU_020221_0_0_1"/>
<dbReference type="Proteomes" id="UP000053424">
    <property type="component" value="Unassembled WGS sequence"/>
</dbReference>
<reference evidence="1 2" key="1">
    <citation type="submission" date="2014-04" db="EMBL/GenBank/DDBJ databases">
        <authorList>
            <consortium name="DOE Joint Genome Institute"/>
            <person name="Kuo A."/>
            <person name="Gay G."/>
            <person name="Dore J."/>
            <person name="Kohler A."/>
            <person name="Nagy L.G."/>
            <person name="Floudas D."/>
            <person name="Copeland A."/>
            <person name="Barry K.W."/>
            <person name="Cichocki N."/>
            <person name="Veneault-Fourrey C."/>
            <person name="LaButti K."/>
            <person name="Lindquist E.A."/>
            <person name="Lipzen A."/>
            <person name="Lundell T."/>
            <person name="Morin E."/>
            <person name="Murat C."/>
            <person name="Sun H."/>
            <person name="Tunlid A."/>
            <person name="Henrissat B."/>
            <person name="Grigoriev I.V."/>
            <person name="Hibbett D.S."/>
            <person name="Martin F."/>
            <person name="Nordberg H.P."/>
            <person name="Cantor M.N."/>
            <person name="Hua S.X."/>
        </authorList>
    </citation>
    <scope>NUCLEOTIDE SEQUENCE [LARGE SCALE GENOMIC DNA]</scope>
    <source>
        <strain evidence="2">h7</strain>
    </source>
</reference>
<organism evidence="1 2">
    <name type="scientific">Hebeloma cylindrosporum</name>
    <dbReference type="NCBI Taxonomy" id="76867"/>
    <lineage>
        <taxon>Eukaryota</taxon>
        <taxon>Fungi</taxon>
        <taxon>Dikarya</taxon>
        <taxon>Basidiomycota</taxon>
        <taxon>Agaricomycotina</taxon>
        <taxon>Agaricomycetes</taxon>
        <taxon>Agaricomycetidae</taxon>
        <taxon>Agaricales</taxon>
        <taxon>Agaricineae</taxon>
        <taxon>Hymenogastraceae</taxon>
        <taxon>Hebeloma</taxon>
    </lineage>
</organism>
<sequence>MWKWSGPLVYKSGESPLCRVTMHVPPNTPQGIGLRFSIIFQGVEKIEVNSMYDCSDIRSILPAFRKPPQHALFGPEGVEDVPKFRAMVHYMERQQMVFMMPIHFDDNIIGYTVFFPYSLGLRLLGTPPPSGYSEPGTLVVAILPYALSQEQIKLVPRIPKIQLHSTSQQGPRTRTLVKYPRLHHRATKILGFPDVLRKFLSDPVHVRTFSIWPDPDSRMSAIKDRQSLETRLLLNILEFGQRSASSKSDVRVAFIHIGSLQQIHKFPEFAERRTKTFLQFYTYGTHYDVPPDMWAVKEIYPCGGIITFTPAAMHRDPVKVRQLIIQVGRHPLWECYILPASLGLLAQIECGTDDPLLRLERKQLMMEGILQSIEDGEVALMQAPPEKPIVTQQKDERAIWASQYVSFFPPTKKQALQAGIMAFVQNPGLGRSKDMIEKVIVKDLSMMQRHPAFMTSYRRFVVINLEAEGSRCGEYHEGFEWTSASKFDFRDDFYPKQTIGMH</sequence>
<dbReference type="EMBL" id="KN831769">
    <property type="protein sequence ID" value="KIM48001.1"/>
    <property type="molecule type" value="Genomic_DNA"/>
</dbReference>
<name>A0A0C3CVW8_HEBCY</name>
<accession>A0A0C3CVW8</accession>
<keyword evidence="2" id="KW-1185">Reference proteome</keyword>
<dbReference type="OrthoDB" id="433924at2759"/>
<reference evidence="2" key="2">
    <citation type="submission" date="2015-01" db="EMBL/GenBank/DDBJ databases">
        <title>Evolutionary Origins and Diversification of the Mycorrhizal Mutualists.</title>
        <authorList>
            <consortium name="DOE Joint Genome Institute"/>
            <consortium name="Mycorrhizal Genomics Consortium"/>
            <person name="Kohler A."/>
            <person name="Kuo A."/>
            <person name="Nagy L.G."/>
            <person name="Floudas D."/>
            <person name="Copeland A."/>
            <person name="Barry K.W."/>
            <person name="Cichocki N."/>
            <person name="Veneault-Fourrey C."/>
            <person name="LaButti K."/>
            <person name="Lindquist E.A."/>
            <person name="Lipzen A."/>
            <person name="Lundell T."/>
            <person name="Morin E."/>
            <person name="Murat C."/>
            <person name="Riley R."/>
            <person name="Ohm R."/>
            <person name="Sun H."/>
            <person name="Tunlid A."/>
            <person name="Henrissat B."/>
            <person name="Grigoriev I.V."/>
            <person name="Hibbett D.S."/>
            <person name="Martin F."/>
        </authorList>
    </citation>
    <scope>NUCLEOTIDE SEQUENCE [LARGE SCALE GENOMIC DNA]</scope>
    <source>
        <strain evidence="2">h7</strain>
    </source>
</reference>
<protein>
    <submittedName>
        <fullName evidence="1">Uncharacterized protein</fullName>
    </submittedName>
</protein>
<gene>
    <name evidence="1" type="ORF">M413DRAFT_217736</name>
</gene>
<proteinExistence type="predicted"/>